<evidence type="ECO:0000313" key="2">
    <source>
        <dbReference type="Proteomes" id="UP000094784"/>
    </source>
</evidence>
<accession>A0A1E4R020</accession>
<dbReference type="EMBL" id="MECQ01000003">
    <property type="protein sequence ID" value="ODV53813.1"/>
    <property type="molecule type" value="Genomic_DNA"/>
</dbReference>
<gene>
    <name evidence="1" type="ORF">BG258_20780</name>
</gene>
<dbReference type="OrthoDB" id="1999450at2"/>
<protein>
    <submittedName>
        <fullName evidence="1">Uncharacterized protein</fullName>
    </submittedName>
</protein>
<name>A0A1E4R020_9BACI</name>
<dbReference type="Pfam" id="PF21845">
    <property type="entry name" value="DUF6904"/>
    <property type="match status" value="1"/>
</dbReference>
<organism evidence="1 2">
    <name type="scientific">Lysinibacillus fusiformis</name>
    <dbReference type="NCBI Taxonomy" id="28031"/>
    <lineage>
        <taxon>Bacteria</taxon>
        <taxon>Bacillati</taxon>
        <taxon>Bacillota</taxon>
        <taxon>Bacilli</taxon>
        <taxon>Bacillales</taxon>
        <taxon>Bacillaceae</taxon>
        <taxon>Lysinibacillus</taxon>
    </lineage>
</organism>
<reference evidence="1 2" key="1">
    <citation type="submission" date="2016-09" db="EMBL/GenBank/DDBJ databases">
        <title>Draft genome sequence of the soil isolate, Lysinibacillus fusiformis M5, a potential hypoxanthine producer.</title>
        <authorList>
            <person name="Gallegos-Monterrosa R."/>
            <person name="Maroti G."/>
            <person name="Balint B."/>
            <person name="Kovacs A.T."/>
        </authorList>
    </citation>
    <scope>NUCLEOTIDE SEQUENCE [LARGE SCALE GENOMIC DNA]</scope>
    <source>
        <strain evidence="1 2">M5</strain>
    </source>
</reference>
<comment type="caution">
    <text evidence="1">The sequence shown here is derived from an EMBL/GenBank/DDBJ whole genome shotgun (WGS) entry which is preliminary data.</text>
</comment>
<evidence type="ECO:0000313" key="1">
    <source>
        <dbReference type="EMBL" id="ODV53813.1"/>
    </source>
</evidence>
<dbReference type="RefSeq" id="WP_069483190.1">
    <property type="nucleotide sequence ID" value="NZ_KV766182.1"/>
</dbReference>
<proteinExistence type="predicted"/>
<dbReference type="AlphaFoldDB" id="A0A1E4R020"/>
<dbReference type="InterPro" id="IPR054199">
    <property type="entry name" value="DUF6904"/>
</dbReference>
<dbReference type="Proteomes" id="UP000094784">
    <property type="component" value="Unassembled WGS sequence"/>
</dbReference>
<sequence>MISIQSTEQLTGVQICGDFWDLDELINAIYKVTGDANKYYDYQGPRLRILSVCYKLRHAMLGEHQLEFVSNGVNKNTLTQHELIFPNKNIYFATDILWPEIIFSAIALNDFIDLHLTLNNASIWNHEIATIRKFQAAIADCLEQEVKEEDYVVFLTMLQAKSPLTFLFATQYVDVLNLEYIQLNKEERKAQLAAFALRLLVEDHEYVALKSQLMEAAIATKQPLHTIQMQLSYPKEILW</sequence>